<dbReference type="AlphaFoldDB" id="A0A6J4RNU6"/>
<gene>
    <name evidence="1" type="ORF">AVDCRST_MAG30-326</name>
</gene>
<accession>A0A6J4RNU6</accession>
<sequence length="126" mass="13648">MAPGDLSQPVMAFIGANLQSVAQLEVLLLLRAAPDKRWTVEEVARAQVSATDAVADCLGHLSSHRLLSVEEDGFRYAPDGAEASVVDDLAKAYATRRPTVIAQIFKAPETGAASKLSEGFRFRRRH</sequence>
<reference evidence="1" key="1">
    <citation type="submission" date="2020-02" db="EMBL/GenBank/DDBJ databases">
        <authorList>
            <person name="Meier V. D."/>
        </authorList>
    </citation>
    <scope>NUCLEOTIDE SEQUENCE</scope>
    <source>
        <strain evidence="1">AVDCRST_MAG30</strain>
    </source>
</reference>
<proteinExistence type="predicted"/>
<organism evidence="1">
    <name type="scientific">uncultured Solirubrobacteraceae bacterium</name>
    <dbReference type="NCBI Taxonomy" id="1162706"/>
    <lineage>
        <taxon>Bacteria</taxon>
        <taxon>Bacillati</taxon>
        <taxon>Actinomycetota</taxon>
        <taxon>Thermoleophilia</taxon>
        <taxon>Solirubrobacterales</taxon>
        <taxon>Solirubrobacteraceae</taxon>
        <taxon>environmental samples</taxon>
    </lineage>
</organism>
<dbReference type="EMBL" id="CADCVS010000063">
    <property type="protein sequence ID" value="CAA9474115.1"/>
    <property type="molecule type" value="Genomic_DNA"/>
</dbReference>
<evidence type="ECO:0000313" key="1">
    <source>
        <dbReference type="EMBL" id="CAA9474115.1"/>
    </source>
</evidence>
<evidence type="ECO:0008006" key="2">
    <source>
        <dbReference type="Google" id="ProtNLM"/>
    </source>
</evidence>
<name>A0A6J4RNU6_9ACTN</name>
<protein>
    <recommendedName>
        <fullName evidence="2">Transcriptional regulator</fullName>
    </recommendedName>
</protein>